<keyword evidence="1" id="KW-0472">Membrane</keyword>
<feature type="transmembrane region" description="Helical" evidence="1">
    <location>
        <begin position="31"/>
        <end position="55"/>
    </location>
</feature>
<dbReference type="AlphaFoldDB" id="G2YRI3"/>
<evidence type="ECO:0000256" key="1">
    <source>
        <dbReference type="SAM" id="Phobius"/>
    </source>
</evidence>
<sequence>MSATSVVHLNRSEPSIPAVYVYSIVNSPSNWLGYFATITVIPLALNASLWCYAAFSEAGLSGRRRMHPFLRRSTTSISISASCHLPSDEGDISGKKVTWGCIRYQDGYLQHATVTPKPVDEVEWTQGILNDLTFLQCPNHSGIDVGEMGVLFLYVDYYFPMERVDQKAINHALSIRLPCRVLSRESGLGDDREWYRLMTLTGILKFRYKRENLSV</sequence>
<accession>G2YRI3</accession>
<keyword evidence="1" id="KW-1133">Transmembrane helix</keyword>
<proteinExistence type="predicted"/>
<keyword evidence="1" id="KW-0812">Transmembrane</keyword>
<dbReference type="OrthoDB" id="10384469at2759"/>
<evidence type="ECO:0000313" key="3">
    <source>
        <dbReference type="Proteomes" id="UP000008177"/>
    </source>
</evidence>
<name>G2YRI3_BOTF4</name>
<protein>
    <submittedName>
        <fullName evidence="2">Uncharacterized protein</fullName>
    </submittedName>
</protein>
<dbReference type="EMBL" id="FQ790350">
    <property type="protein sequence ID" value="CCD54231.1"/>
    <property type="molecule type" value="Genomic_DNA"/>
</dbReference>
<dbReference type="Proteomes" id="UP000008177">
    <property type="component" value="Unplaced contigs"/>
</dbReference>
<reference evidence="3" key="1">
    <citation type="journal article" date="2011" name="PLoS Genet.">
        <title>Genomic analysis of the necrotrophic fungal pathogens Sclerotinia sclerotiorum and Botrytis cinerea.</title>
        <authorList>
            <person name="Amselem J."/>
            <person name="Cuomo C.A."/>
            <person name="van Kan J.A."/>
            <person name="Viaud M."/>
            <person name="Benito E.P."/>
            <person name="Couloux A."/>
            <person name="Coutinho P.M."/>
            <person name="de Vries R.P."/>
            <person name="Dyer P.S."/>
            <person name="Fillinger S."/>
            <person name="Fournier E."/>
            <person name="Gout L."/>
            <person name="Hahn M."/>
            <person name="Kohn L."/>
            <person name="Lapalu N."/>
            <person name="Plummer K.M."/>
            <person name="Pradier J.M."/>
            <person name="Quevillon E."/>
            <person name="Sharon A."/>
            <person name="Simon A."/>
            <person name="ten Have A."/>
            <person name="Tudzynski B."/>
            <person name="Tudzynski P."/>
            <person name="Wincker P."/>
            <person name="Andrew M."/>
            <person name="Anthouard V."/>
            <person name="Beever R.E."/>
            <person name="Beffa R."/>
            <person name="Benoit I."/>
            <person name="Bouzid O."/>
            <person name="Brault B."/>
            <person name="Chen Z."/>
            <person name="Choquer M."/>
            <person name="Collemare J."/>
            <person name="Cotton P."/>
            <person name="Danchin E.G."/>
            <person name="Da Silva C."/>
            <person name="Gautier A."/>
            <person name="Giraud C."/>
            <person name="Giraud T."/>
            <person name="Gonzalez C."/>
            <person name="Grossetete S."/>
            <person name="Guldener U."/>
            <person name="Henrissat B."/>
            <person name="Howlett B.J."/>
            <person name="Kodira C."/>
            <person name="Kretschmer M."/>
            <person name="Lappartient A."/>
            <person name="Leroch M."/>
            <person name="Levis C."/>
            <person name="Mauceli E."/>
            <person name="Neuveglise C."/>
            <person name="Oeser B."/>
            <person name="Pearson M."/>
            <person name="Poulain J."/>
            <person name="Poussereau N."/>
            <person name="Quesneville H."/>
            <person name="Rascle C."/>
            <person name="Schumacher J."/>
            <person name="Segurens B."/>
            <person name="Sexton A."/>
            <person name="Silva E."/>
            <person name="Sirven C."/>
            <person name="Soanes D.M."/>
            <person name="Talbot N.J."/>
            <person name="Templeton M."/>
            <person name="Yandava C."/>
            <person name="Yarden O."/>
            <person name="Zeng Q."/>
            <person name="Rollins J.A."/>
            <person name="Lebrun M.H."/>
            <person name="Dickman M."/>
        </authorList>
    </citation>
    <scope>NUCLEOTIDE SEQUENCE [LARGE SCALE GENOMIC DNA]</scope>
    <source>
        <strain evidence="3">T4</strain>
    </source>
</reference>
<dbReference type="HOGENOM" id="CLU_1283085_0_0_1"/>
<gene>
    <name evidence="2" type="ORF">BofuT4_P129310.1</name>
</gene>
<evidence type="ECO:0000313" key="2">
    <source>
        <dbReference type="EMBL" id="CCD54231.1"/>
    </source>
</evidence>
<dbReference type="InParanoid" id="G2YRI3"/>
<organism evidence="2 3">
    <name type="scientific">Botryotinia fuckeliana (strain T4)</name>
    <name type="common">Noble rot fungus</name>
    <name type="synonym">Botrytis cinerea</name>
    <dbReference type="NCBI Taxonomy" id="999810"/>
    <lineage>
        <taxon>Eukaryota</taxon>
        <taxon>Fungi</taxon>
        <taxon>Dikarya</taxon>
        <taxon>Ascomycota</taxon>
        <taxon>Pezizomycotina</taxon>
        <taxon>Leotiomycetes</taxon>
        <taxon>Helotiales</taxon>
        <taxon>Sclerotiniaceae</taxon>
        <taxon>Botrytis</taxon>
    </lineage>
</organism>